<gene>
    <name evidence="1" type="ORF">BC673_10120</name>
</gene>
<comment type="caution">
    <text evidence="1">The sequence shown here is derived from an EMBL/GenBank/DDBJ whole genome shotgun (WGS) entry which is preliminary data.</text>
</comment>
<proteinExistence type="predicted"/>
<evidence type="ECO:0000313" key="2">
    <source>
        <dbReference type="Proteomes" id="UP000249852"/>
    </source>
</evidence>
<reference evidence="1 2" key="1">
    <citation type="submission" date="2018-06" db="EMBL/GenBank/DDBJ databases">
        <title>Genomic Encyclopedia of Archaeal and Bacterial Type Strains, Phase II (KMG-II): from individual species to whole genera.</title>
        <authorList>
            <person name="Goeker M."/>
        </authorList>
    </citation>
    <scope>NUCLEOTIDE SEQUENCE [LARGE SCALE GENOMIC DNA]</scope>
    <source>
        <strain evidence="1 2">DSM 18710</strain>
    </source>
</reference>
<dbReference type="EMBL" id="QLTQ01000001">
    <property type="protein sequence ID" value="RAS48476.1"/>
    <property type="molecule type" value="Genomic_DNA"/>
</dbReference>
<keyword evidence="2" id="KW-1185">Reference proteome</keyword>
<evidence type="ECO:0008006" key="3">
    <source>
        <dbReference type="Google" id="ProtNLM"/>
    </source>
</evidence>
<dbReference type="Proteomes" id="UP000249852">
    <property type="component" value="Unassembled WGS sequence"/>
</dbReference>
<accession>A0ABX9DVM0</accession>
<name>A0ABX9DVM0_9BACT</name>
<organism evidence="1 2">
    <name type="scientific">Prevotella pallens</name>
    <dbReference type="NCBI Taxonomy" id="60133"/>
    <lineage>
        <taxon>Bacteria</taxon>
        <taxon>Pseudomonadati</taxon>
        <taxon>Bacteroidota</taxon>
        <taxon>Bacteroidia</taxon>
        <taxon>Bacteroidales</taxon>
        <taxon>Prevotellaceae</taxon>
        <taxon>Prevotella</taxon>
    </lineage>
</organism>
<protein>
    <recommendedName>
        <fullName evidence="3">HNH endonuclease 5 domain-containing protein</fullName>
    </recommendedName>
</protein>
<evidence type="ECO:0000313" key="1">
    <source>
        <dbReference type="EMBL" id="RAS48476.1"/>
    </source>
</evidence>
<sequence length="338" mass="39424">MIMEQIKYSQAFKNACDKYYGNYETIVSYGTNQAKNVFLGDKNNQVCRFCGCKKGEVTFKKEAHALSNLIGNDRLFSYYECDDCNGNRFSKYESEFSNYMKLLHCLSQVKGKRGIPSYKSRKDDFTRIDIKDFISVLQKEDETAIAHLDKKNKVIHFKGKRTYTPVNVYKCLLKMALTVMPDSELLEVTNAMDFLMDRKNIKGQLLVGYRQYGGISPFPTPVTMLFKRKDERLEENVPLYMFLLAYGNFAFQFQIPFCPADKFLFGKEISMPYIPTIADTIIPQRLKGLDFSSSEKVIKEEYGMDMTFEDMNRDWWVTIKYVLQHPWDSLKRLLANNL</sequence>